<evidence type="ECO:0000313" key="1">
    <source>
        <dbReference type="EMBL" id="KWU03033.1"/>
    </source>
</evidence>
<organism evidence="1 2">
    <name type="scientific">Lactobacillus crispatus</name>
    <dbReference type="NCBI Taxonomy" id="47770"/>
    <lineage>
        <taxon>Bacteria</taxon>
        <taxon>Bacillati</taxon>
        <taxon>Bacillota</taxon>
        <taxon>Bacilli</taxon>
        <taxon>Lactobacillales</taxon>
        <taxon>Lactobacillaceae</taxon>
        <taxon>Lactobacillus</taxon>
    </lineage>
</organism>
<dbReference type="PATRIC" id="fig|47770.28.peg.1385"/>
<reference evidence="1 2" key="1">
    <citation type="journal article" date="2016" name="Microbiology (Mosc.)">
        <title>Comparison of Lactobacillus crispatus isolates from Lactobacillus-dominated vaginal microbiomes with isolates from microbiomes containing bacterial vaginosis-associated bacteria.</title>
        <authorList>
            <person name="Abdelmaksoud A.A."/>
            <person name="Koparde V.N."/>
            <person name="Sheth N.U."/>
            <person name="Serrano M.G."/>
            <person name="Glascock A.L."/>
            <person name="Fettweis J.M."/>
            <person name="Strauss Iii J.F."/>
            <person name="Buck G.A."/>
            <person name="Jefferson K.K."/>
        </authorList>
    </citation>
    <scope>NUCLEOTIDE SEQUENCE [LARGE SCALE GENOMIC DNA]</scope>
    <source>
        <strain evidence="1 2">VMC3</strain>
    </source>
</reference>
<dbReference type="AlphaFoldDB" id="A0A120DHU8"/>
<accession>A0A120DHU8</accession>
<name>A0A120DHU8_9LACO</name>
<comment type="caution">
    <text evidence="1">The sequence shown here is derived from an EMBL/GenBank/DDBJ whole genome shotgun (WGS) entry which is preliminary data.</text>
</comment>
<sequence length="228" mass="27410">MARQRFRLKELFQKEPQYYHATFDHITHKINAQKKKIPVVLLTDVYLVNDLDKKIRLVNSNDFKDKKGRHIVADYLWVKLTKPWFSLPTQLVPGDEIFFQASVEQYRIVRSDLLKKRDDIWQQAVKERDQVYKRWAKYTETHKRKNFQLSLDKMKAKQAAILKQAKQEQAQIELVDYSLNKLSKIKIAKLVNVPQDFERGNYNYNWYKRQGYKYSAWLAAHSMELLKK</sequence>
<protein>
    <submittedName>
        <fullName evidence="1">Uncharacterized protein</fullName>
    </submittedName>
</protein>
<dbReference type="Proteomes" id="UP000067598">
    <property type="component" value="Unassembled WGS sequence"/>
</dbReference>
<proteinExistence type="predicted"/>
<gene>
    <name evidence="1" type="ORF">AEL95_09335</name>
</gene>
<evidence type="ECO:0000313" key="2">
    <source>
        <dbReference type="Proteomes" id="UP000067598"/>
    </source>
</evidence>
<dbReference type="EMBL" id="LJGP01000046">
    <property type="protein sequence ID" value="KWU03033.1"/>
    <property type="molecule type" value="Genomic_DNA"/>
</dbReference>
<dbReference type="RefSeq" id="WP_060462475.1">
    <property type="nucleotide sequence ID" value="NZ_AP025162.1"/>
</dbReference>